<reference evidence="1" key="1">
    <citation type="submission" date="2018-06" db="EMBL/GenBank/DDBJ databases">
        <authorList>
            <person name="Zhirakovskaya E."/>
        </authorList>
    </citation>
    <scope>NUCLEOTIDE SEQUENCE</scope>
</reference>
<gene>
    <name evidence="1" type="ORF">MNBD_GAMMA22-1644</name>
</gene>
<dbReference type="InterPro" id="IPR004564">
    <property type="entry name" value="OM_lipoprot_carrier_LolA-like"/>
</dbReference>
<organism evidence="1">
    <name type="scientific">hydrothermal vent metagenome</name>
    <dbReference type="NCBI Taxonomy" id="652676"/>
    <lineage>
        <taxon>unclassified sequences</taxon>
        <taxon>metagenomes</taxon>
        <taxon>ecological metagenomes</taxon>
    </lineage>
</organism>
<dbReference type="EMBL" id="UOFS01000019">
    <property type="protein sequence ID" value="VAW94792.1"/>
    <property type="molecule type" value="Genomic_DNA"/>
</dbReference>
<dbReference type="AlphaFoldDB" id="A0A3B1A4Y0"/>
<proteinExistence type="predicted"/>
<name>A0A3B1A4Y0_9ZZZZ</name>
<protein>
    <recommendedName>
        <fullName evidence="2">Outer membrane lipoprotein carrier protein LolA</fullName>
    </recommendedName>
</protein>
<dbReference type="Pfam" id="PF19574">
    <property type="entry name" value="LolA_3"/>
    <property type="match status" value="1"/>
</dbReference>
<dbReference type="Gene3D" id="2.50.20.10">
    <property type="entry name" value="Lipoprotein localisation LolA/LolB/LppX"/>
    <property type="match status" value="1"/>
</dbReference>
<sequence length="201" mass="23051">MKTGIVIKTNIKAITLTTVIFCLILLKPITSLASEFTLDALATIMAANNLTEIIHFTENKNLRFLNKPLILSGRFYFRSSDFLQKNIDQPFVKVYTLKNNTLTHTDKKLESEILTLKDHPLIYASMQAFYTTMSGKFQRFQSNTKIELSGTSEQWELVLTPQSEYTLRYIKNVILSGNHTFIERVVTNEINGDSSIIWMTK</sequence>
<evidence type="ECO:0008006" key="2">
    <source>
        <dbReference type="Google" id="ProtNLM"/>
    </source>
</evidence>
<evidence type="ECO:0000313" key="1">
    <source>
        <dbReference type="EMBL" id="VAW94792.1"/>
    </source>
</evidence>
<accession>A0A3B1A4Y0</accession>